<evidence type="ECO:0000256" key="6">
    <source>
        <dbReference type="SAM" id="Phobius"/>
    </source>
</evidence>
<feature type="transmembrane region" description="Helical" evidence="6">
    <location>
        <begin position="403"/>
        <end position="423"/>
    </location>
</feature>
<dbReference type="SUPFAM" id="SSF103473">
    <property type="entry name" value="MFS general substrate transporter"/>
    <property type="match status" value="1"/>
</dbReference>
<protein>
    <submittedName>
        <fullName evidence="8">Predicted mannose transporter, GGP family</fullName>
    </submittedName>
</protein>
<evidence type="ECO:0000256" key="1">
    <source>
        <dbReference type="ARBA" id="ARBA00004429"/>
    </source>
</evidence>
<dbReference type="GO" id="GO:0022857">
    <property type="term" value="F:transmembrane transporter activity"/>
    <property type="evidence" value="ECO:0007669"/>
    <property type="project" value="InterPro"/>
</dbReference>
<dbReference type="PANTHER" id="PTHR43702:SF3">
    <property type="entry name" value="PROTEIN TSGA"/>
    <property type="match status" value="1"/>
</dbReference>
<name>A0A0E9LQM6_9BACT</name>
<dbReference type="InterPro" id="IPR036259">
    <property type="entry name" value="MFS_trans_sf"/>
</dbReference>
<dbReference type="InterPro" id="IPR020846">
    <property type="entry name" value="MFS_dom"/>
</dbReference>
<gene>
    <name evidence="8" type="ORF">JCM15548_14440</name>
</gene>
<comment type="caution">
    <text evidence="8">The sequence shown here is derived from an EMBL/GenBank/DDBJ whole genome shotgun (WGS) entry which is preliminary data.</text>
</comment>
<feature type="transmembrane region" description="Helical" evidence="6">
    <location>
        <begin position="141"/>
        <end position="162"/>
    </location>
</feature>
<sequence>MEKKSNNLLVGMSVFGAIFFIFGFATTFIIQLTAPVMAVFDLSEFQAQLLTSAFFIAYPIMSVPTGILVNRIGYKWTVSLGLILMAIGSLVFIPAAKLPSYPLFLMATFILATGVVFLQVSANPYVTAIGPESSASSRLNLTQALNSIATMVAPWLIAVAIFRGLDLPAVPTEAQELAYGLEVATRIPFPFIVMALIVIVVAVTLFLIKLPVIAVDKADTNAKSVYKYPHVLLGAFAIFCYVGAEVGNAGLMVNYLRGGSLQLSAEMASTYAAIYWGGAMVGRFFGSIMFSDIKNGLRKYIYVALVLVLAFVSGAFVTEWNWTIGGIFTGVALVNFIIMQFGAGKPARTLAIFALVAGLLGLVTTFTQGHVALWTVISIGLFNSIMFPNIFSLAVKDLKGGELAGASGIINALIIGGAIIPPLMGSIADNYSYTYAYIVPAICYLYIFFFAVKGSKIRVA</sequence>
<feature type="transmembrane region" description="Helical" evidence="6">
    <location>
        <begin position="273"/>
        <end position="293"/>
    </location>
</feature>
<dbReference type="AlphaFoldDB" id="A0A0E9LQM6"/>
<reference evidence="8 9" key="1">
    <citation type="journal article" date="2015" name="Microbes Environ.">
        <title>Distribution and evolution of nitrogen fixation genes in the phylum bacteroidetes.</title>
        <authorList>
            <person name="Inoue J."/>
            <person name="Oshima K."/>
            <person name="Suda W."/>
            <person name="Sakamoto M."/>
            <person name="Iino T."/>
            <person name="Noda S."/>
            <person name="Hongoh Y."/>
            <person name="Hattori M."/>
            <person name="Ohkuma M."/>
        </authorList>
    </citation>
    <scope>NUCLEOTIDE SEQUENCE [LARGE SCALE GENOMIC DNA]</scope>
    <source>
        <strain evidence="8">JCM 15548</strain>
    </source>
</reference>
<evidence type="ECO:0000256" key="2">
    <source>
        <dbReference type="ARBA" id="ARBA00022475"/>
    </source>
</evidence>
<feature type="transmembrane region" description="Helical" evidence="6">
    <location>
        <begin position="50"/>
        <end position="69"/>
    </location>
</feature>
<feature type="transmembrane region" description="Helical" evidence="6">
    <location>
        <begin position="187"/>
        <end position="210"/>
    </location>
</feature>
<proteinExistence type="predicted"/>
<dbReference type="GO" id="GO:0005886">
    <property type="term" value="C:plasma membrane"/>
    <property type="evidence" value="ECO:0007669"/>
    <property type="project" value="UniProtKB-SubCell"/>
</dbReference>
<evidence type="ECO:0000313" key="9">
    <source>
        <dbReference type="Proteomes" id="UP000032900"/>
    </source>
</evidence>
<keyword evidence="9" id="KW-1185">Reference proteome</keyword>
<feature type="transmembrane region" description="Helical" evidence="6">
    <location>
        <begin position="372"/>
        <end position="391"/>
    </location>
</feature>
<keyword evidence="3 6" id="KW-0812">Transmembrane</keyword>
<keyword evidence="2" id="KW-1003">Cell membrane</keyword>
<dbReference type="CDD" id="cd17394">
    <property type="entry name" value="MFS_FucP_like"/>
    <property type="match status" value="1"/>
</dbReference>
<evidence type="ECO:0000313" key="8">
    <source>
        <dbReference type="EMBL" id="GAO27603.1"/>
    </source>
</evidence>
<keyword evidence="5 6" id="KW-0472">Membrane</keyword>
<dbReference type="STRING" id="1236989.JCM15548_14440"/>
<evidence type="ECO:0000256" key="3">
    <source>
        <dbReference type="ARBA" id="ARBA00022692"/>
    </source>
</evidence>
<feature type="transmembrane region" description="Helical" evidence="6">
    <location>
        <begin position="101"/>
        <end position="120"/>
    </location>
</feature>
<dbReference type="Pfam" id="PF07690">
    <property type="entry name" value="MFS_1"/>
    <property type="match status" value="1"/>
</dbReference>
<organism evidence="8 9">
    <name type="scientific">Geofilum rubicundum JCM 15548</name>
    <dbReference type="NCBI Taxonomy" id="1236989"/>
    <lineage>
        <taxon>Bacteria</taxon>
        <taxon>Pseudomonadati</taxon>
        <taxon>Bacteroidota</taxon>
        <taxon>Bacteroidia</taxon>
        <taxon>Marinilabiliales</taxon>
        <taxon>Marinilabiliaceae</taxon>
        <taxon>Geofilum</taxon>
    </lineage>
</organism>
<evidence type="ECO:0000259" key="7">
    <source>
        <dbReference type="PROSITE" id="PS50850"/>
    </source>
</evidence>
<dbReference type="EMBL" id="BAZW01000077">
    <property type="protein sequence ID" value="GAO27603.1"/>
    <property type="molecule type" value="Genomic_DNA"/>
</dbReference>
<dbReference type="PANTHER" id="PTHR43702">
    <property type="entry name" value="L-FUCOSE-PROTON SYMPORTER"/>
    <property type="match status" value="1"/>
</dbReference>
<feature type="transmembrane region" description="Helical" evidence="6">
    <location>
        <begin position="231"/>
        <end position="253"/>
    </location>
</feature>
<feature type="domain" description="Major facilitator superfamily (MFS) profile" evidence="7">
    <location>
        <begin position="11"/>
        <end position="458"/>
    </location>
</feature>
<comment type="subcellular location">
    <subcellularLocation>
        <location evidence="1">Cell inner membrane</location>
        <topology evidence="1">Multi-pass membrane protein</topology>
    </subcellularLocation>
</comment>
<feature type="transmembrane region" description="Helical" evidence="6">
    <location>
        <begin position="350"/>
        <end position="366"/>
    </location>
</feature>
<dbReference type="InterPro" id="IPR050375">
    <property type="entry name" value="MFS_TsgA-like"/>
</dbReference>
<dbReference type="OrthoDB" id="9786665at2"/>
<dbReference type="Proteomes" id="UP000032900">
    <property type="component" value="Unassembled WGS sequence"/>
</dbReference>
<dbReference type="PROSITE" id="PS50850">
    <property type="entry name" value="MFS"/>
    <property type="match status" value="1"/>
</dbReference>
<keyword evidence="4 6" id="KW-1133">Transmembrane helix</keyword>
<feature type="transmembrane region" description="Helical" evidence="6">
    <location>
        <begin position="76"/>
        <end position="95"/>
    </location>
</feature>
<feature type="transmembrane region" description="Helical" evidence="6">
    <location>
        <begin position="7"/>
        <end position="30"/>
    </location>
</feature>
<dbReference type="RefSeq" id="WP_062128513.1">
    <property type="nucleotide sequence ID" value="NZ_BAZW01000077.1"/>
</dbReference>
<feature type="transmembrane region" description="Helical" evidence="6">
    <location>
        <begin position="435"/>
        <end position="452"/>
    </location>
</feature>
<accession>A0A0E9LQM6</accession>
<feature type="transmembrane region" description="Helical" evidence="6">
    <location>
        <begin position="324"/>
        <end position="343"/>
    </location>
</feature>
<evidence type="ECO:0000256" key="5">
    <source>
        <dbReference type="ARBA" id="ARBA00023136"/>
    </source>
</evidence>
<feature type="transmembrane region" description="Helical" evidence="6">
    <location>
        <begin position="300"/>
        <end position="318"/>
    </location>
</feature>
<evidence type="ECO:0000256" key="4">
    <source>
        <dbReference type="ARBA" id="ARBA00022989"/>
    </source>
</evidence>
<dbReference type="InterPro" id="IPR011701">
    <property type="entry name" value="MFS"/>
</dbReference>
<dbReference type="Gene3D" id="1.20.1250.20">
    <property type="entry name" value="MFS general substrate transporter like domains"/>
    <property type="match status" value="2"/>
</dbReference>